<evidence type="ECO:0000313" key="5">
    <source>
        <dbReference type="Proteomes" id="UP000699691"/>
    </source>
</evidence>
<dbReference type="InterPro" id="IPR016181">
    <property type="entry name" value="Acyl_CoA_acyltransferase"/>
</dbReference>
<comment type="caution">
    <text evidence="4">The sequence shown here is derived from an EMBL/GenBank/DDBJ whole genome shotgun (WGS) entry which is preliminary data.</text>
</comment>
<dbReference type="GO" id="GO:0016747">
    <property type="term" value="F:acyltransferase activity, transferring groups other than amino-acyl groups"/>
    <property type="evidence" value="ECO:0007669"/>
    <property type="project" value="InterPro"/>
</dbReference>
<feature type="domain" description="N-acetyltransferase" evidence="3">
    <location>
        <begin position="157"/>
        <end position="295"/>
    </location>
</feature>
<dbReference type="SUPFAM" id="SSF55729">
    <property type="entry name" value="Acyl-CoA N-acyltransferases (Nat)"/>
    <property type="match status" value="2"/>
</dbReference>
<dbReference type="Proteomes" id="UP000699691">
    <property type="component" value="Unassembled WGS sequence"/>
</dbReference>
<evidence type="ECO:0000256" key="1">
    <source>
        <dbReference type="ARBA" id="ARBA00022679"/>
    </source>
</evidence>
<dbReference type="Gene3D" id="3.40.630.30">
    <property type="match status" value="2"/>
</dbReference>
<name>A0A955RXE9_UNCKA</name>
<organism evidence="4 5">
    <name type="scientific">candidate division WWE3 bacterium</name>
    <dbReference type="NCBI Taxonomy" id="2053526"/>
    <lineage>
        <taxon>Bacteria</taxon>
        <taxon>Katanobacteria</taxon>
    </lineage>
</organism>
<dbReference type="Pfam" id="PF13508">
    <property type="entry name" value="Acetyltransf_7"/>
    <property type="match status" value="2"/>
</dbReference>
<gene>
    <name evidence="4" type="ORF">KC573_04585</name>
</gene>
<dbReference type="AlphaFoldDB" id="A0A955RXE9"/>
<reference evidence="4" key="2">
    <citation type="journal article" date="2021" name="Microbiome">
        <title>Successional dynamics and alternative stable states in a saline activated sludge microbial community over 9 years.</title>
        <authorList>
            <person name="Wang Y."/>
            <person name="Ye J."/>
            <person name="Ju F."/>
            <person name="Liu L."/>
            <person name="Boyd J.A."/>
            <person name="Deng Y."/>
            <person name="Parks D.H."/>
            <person name="Jiang X."/>
            <person name="Yin X."/>
            <person name="Woodcroft B.J."/>
            <person name="Tyson G.W."/>
            <person name="Hugenholtz P."/>
            <person name="Polz M.F."/>
            <person name="Zhang T."/>
        </authorList>
    </citation>
    <scope>NUCLEOTIDE SEQUENCE</scope>
    <source>
        <strain evidence="4">HKST-UBA02</strain>
    </source>
</reference>
<protein>
    <submittedName>
        <fullName evidence="4">GNAT family N-acetyltransferase</fullName>
    </submittedName>
</protein>
<keyword evidence="1" id="KW-0808">Transferase</keyword>
<dbReference type="InterPro" id="IPR050680">
    <property type="entry name" value="YpeA/RimI_acetyltransf"/>
</dbReference>
<evidence type="ECO:0000259" key="3">
    <source>
        <dbReference type="PROSITE" id="PS51186"/>
    </source>
</evidence>
<proteinExistence type="predicted"/>
<feature type="domain" description="N-acetyltransferase" evidence="3">
    <location>
        <begin position="1"/>
        <end position="140"/>
    </location>
</feature>
<dbReference type="EMBL" id="JAGQKY010000280">
    <property type="protein sequence ID" value="MCA9398082.1"/>
    <property type="molecule type" value="Genomic_DNA"/>
</dbReference>
<reference evidence="4" key="1">
    <citation type="submission" date="2020-04" db="EMBL/GenBank/DDBJ databases">
        <authorList>
            <person name="Zhang T."/>
        </authorList>
    </citation>
    <scope>NUCLEOTIDE SEQUENCE</scope>
    <source>
        <strain evidence="4">HKST-UBA02</strain>
    </source>
</reference>
<dbReference type="PROSITE" id="PS51186">
    <property type="entry name" value="GNAT"/>
    <property type="match status" value="2"/>
</dbReference>
<dbReference type="CDD" id="cd04301">
    <property type="entry name" value="NAT_SF"/>
    <property type="match status" value="1"/>
</dbReference>
<dbReference type="InterPro" id="IPR000182">
    <property type="entry name" value="GNAT_dom"/>
</dbReference>
<accession>A0A955RXE9</accession>
<evidence type="ECO:0000256" key="2">
    <source>
        <dbReference type="ARBA" id="ARBA00023315"/>
    </source>
</evidence>
<dbReference type="PANTHER" id="PTHR43420">
    <property type="entry name" value="ACETYLTRANSFERASE"/>
    <property type="match status" value="1"/>
</dbReference>
<sequence length="295" mass="33809">MNKSDLAYKIYNNSGIGDEWPIDKKVLAGYLFDEIEVGVNFITYEEIGCVVVKSQEDRASITFIAVEKEFQGKGVGKKLLEETERECRDEGIDTLYIGHKIGSYLWPGAPSKSDSHKFFRSQGFESRPDPYAWDLVLDLADFENEEDYDSDINKKGYKMGFLKEGDTQELLKFEEENFGFWYDWYSTLISKGRIERILSVKNSNDEIVGATALSWGDYKFQKLLDGVVGYGSMLGVRESDRKNGVGQALKLKGMEVLKNNGVETVVVQYTTVPEFYKKLGFKEWKKYHMLQKRLG</sequence>
<evidence type="ECO:0000313" key="4">
    <source>
        <dbReference type="EMBL" id="MCA9398082.1"/>
    </source>
</evidence>
<keyword evidence="2" id="KW-0012">Acyltransferase</keyword>